<dbReference type="PANTHER" id="PTHR45875:SF1">
    <property type="entry name" value="METHYLTRANSFERASE N6AMT1"/>
    <property type="match status" value="1"/>
</dbReference>
<evidence type="ECO:0000256" key="2">
    <source>
        <dbReference type="ARBA" id="ARBA00022603"/>
    </source>
</evidence>
<dbReference type="Proteomes" id="UP000249016">
    <property type="component" value="Unassembled WGS sequence"/>
</dbReference>
<reference evidence="6 7" key="1">
    <citation type="submission" date="2018-06" db="EMBL/GenBank/DDBJ databases">
        <title>Spirosoma sp. HMF3257 Genome sequencing and assembly.</title>
        <authorList>
            <person name="Kang H."/>
            <person name="Cha I."/>
            <person name="Kim H."/>
            <person name="Kang J."/>
            <person name="Joh K."/>
        </authorList>
    </citation>
    <scope>NUCLEOTIDE SEQUENCE [LARGE SCALE GENOMIC DNA]</scope>
    <source>
        <strain evidence="6 7">HMF3257</strain>
    </source>
</reference>
<dbReference type="InterPro" id="IPR007848">
    <property type="entry name" value="Small_mtfrase_dom"/>
</dbReference>
<gene>
    <name evidence="6" type="ORF">HMF3257_35220</name>
</gene>
<feature type="domain" description="Methyltransferase small" evidence="5">
    <location>
        <begin position="42"/>
        <end position="188"/>
    </location>
</feature>
<dbReference type="GO" id="GO:0032259">
    <property type="term" value="P:methylation"/>
    <property type="evidence" value="ECO:0007669"/>
    <property type="project" value="UniProtKB-KW"/>
</dbReference>
<dbReference type="RefSeq" id="WP_111349357.1">
    <property type="nucleotide sequence ID" value="NZ_QLII01000001.1"/>
</dbReference>
<dbReference type="InterPro" id="IPR002052">
    <property type="entry name" value="DNA_methylase_N6_adenine_CS"/>
</dbReference>
<evidence type="ECO:0000259" key="5">
    <source>
        <dbReference type="Pfam" id="PF05175"/>
    </source>
</evidence>
<dbReference type="InterPro" id="IPR052190">
    <property type="entry name" value="Euk-Arch_PrmC-MTase"/>
</dbReference>
<dbReference type="OrthoDB" id="267914at2"/>
<dbReference type="InterPro" id="IPR029063">
    <property type="entry name" value="SAM-dependent_MTases_sf"/>
</dbReference>
<dbReference type="PANTHER" id="PTHR45875">
    <property type="entry name" value="METHYLTRANSFERASE N6AMT1"/>
    <property type="match status" value="1"/>
</dbReference>
<evidence type="ECO:0000313" key="6">
    <source>
        <dbReference type="EMBL" id="RAI78042.1"/>
    </source>
</evidence>
<comment type="caution">
    <text evidence="6">The sequence shown here is derived from an EMBL/GenBank/DDBJ whole genome shotgun (WGS) entry which is preliminary data.</text>
</comment>
<dbReference type="GO" id="GO:0003676">
    <property type="term" value="F:nucleic acid binding"/>
    <property type="evidence" value="ECO:0007669"/>
    <property type="project" value="InterPro"/>
</dbReference>
<dbReference type="PROSITE" id="PS00092">
    <property type="entry name" value="N6_MTASE"/>
    <property type="match status" value="1"/>
</dbReference>
<evidence type="ECO:0000256" key="3">
    <source>
        <dbReference type="ARBA" id="ARBA00022679"/>
    </source>
</evidence>
<dbReference type="GO" id="GO:0008170">
    <property type="term" value="F:N-methyltransferase activity"/>
    <property type="evidence" value="ECO:0007669"/>
    <property type="project" value="UniProtKB-ARBA"/>
</dbReference>
<evidence type="ECO:0000256" key="1">
    <source>
        <dbReference type="ARBA" id="ARBA00006149"/>
    </source>
</evidence>
<dbReference type="GO" id="GO:0035657">
    <property type="term" value="C:eRF1 methyltransferase complex"/>
    <property type="evidence" value="ECO:0007669"/>
    <property type="project" value="TreeGrafter"/>
</dbReference>
<proteinExistence type="inferred from homology"/>
<accession>A0A327NS04</accession>
<name>A0A327NS04_9BACT</name>
<dbReference type="SUPFAM" id="SSF53335">
    <property type="entry name" value="S-adenosyl-L-methionine-dependent methyltransferases"/>
    <property type="match status" value="1"/>
</dbReference>
<sequence>MSLVKHIWKKLSKWIWVPLTKYYLSKDRELKIGDINLIIPVGVFHPTLFLSTKLLGDYLNKQAVNNLTILELGAGSGFLSITMAKRGALLTASDISQKACATVKENALNNGVFVDIIHSDLFDNFNKKLFDLIIINPPYYPKNPQTEADKAWYCGVDYNYFRKLFAQLANYIERQGKAIMVLSDDCNIELIRDLAIINGFTWREIARKKYRYEWNYLFSITL</sequence>
<dbReference type="GO" id="GO:0008757">
    <property type="term" value="F:S-adenosylmethionine-dependent methyltransferase activity"/>
    <property type="evidence" value="ECO:0007669"/>
    <property type="project" value="TreeGrafter"/>
</dbReference>
<dbReference type="Gene3D" id="3.40.50.150">
    <property type="entry name" value="Vaccinia Virus protein VP39"/>
    <property type="match status" value="1"/>
</dbReference>
<dbReference type="Pfam" id="PF05175">
    <property type="entry name" value="MTS"/>
    <property type="match status" value="1"/>
</dbReference>
<protein>
    <submittedName>
        <fullName evidence="6">Methyltransferase</fullName>
    </submittedName>
</protein>
<organism evidence="6 7">
    <name type="scientific">Spirosoma telluris</name>
    <dbReference type="NCBI Taxonomy" id="2183553"/>
    <lineage>
        <taxon>Bacteria</taxon>
        <taxon>Pseudomonadati</taxon>
        <taxon>Bacteroidota</taxon>
        <taxon>Cytophagia</taxon>
        <taxon>Cytophagales</taxon>
        <taxon>Cytophagaceae</taxon>
        <taxon>Spirosoma</taxon>
    </lineage>
</organism>
<dbReference type="GO" id="GO:0008276">
    <property type="term" value="F:protein methyltransferase activity"/>
    <property type="evidence" value="ECO:0007669"/>
    <property type="project" value="TreeGrafter"/>
</dbReference>
<keyword evidence="4" id="KW-0949">S-adenosyl-L-methionine</keyword>
<evidence type="ECO:0000313" key="7">
    <source>
        <dbReference type="Proteomes" id="UP000249016"/>
    </source>
</evidence>
<dbReference type="CDD" id="cd02440">
    <property type="entry name" value="AdoMet_MTases"/>
    <property type="match status" value="1"/>
</dbReference>
<keyword evidence="7" id="KW-1185">Reference proteome</keyword>
<keyword evidence="2 6" id="KW-0489">Methyltransferase</keyword>
<dbReference type="AlphaFoldDB" id="A0A327NS04"/>
<keyword evidence="3 6" id="KW-0808">Transferase</keyword>
<dbReference type="EMBL" id="QLII01000001">
    <property type="protein sequence ID" value="RAI78042.1"/>
    <property type="molecule type" value="Genomic_DNA"/>
</dbReference>
<comment type="similarity">
    <text evidence="1">Belongs to the eukaryotic/archaeal PrmC-related family.</text>
</comment>
<evidence type="ECO:0000256" key="4">
    <source>
        <dbReference type="ARBA" id="ARBA00022691"/>
    </source>
</evidence>